<feature type="region of interest" description="Disordered" evidence="1">
    <location>
        <begin position="167"/>
        <end position="201"/>
    </location>
</feature>
<comment type="caution">
    <text evidence="2">The sequence shown here is derived from an EMBL/GenBank/DDBJ whole genome shotgun (WGS) entry which is preliminary data.</text>
</comment>
<dbReference type="AlphaFoldDB" id="A0A9P1C911"/>
<reference evidence="2" key="1">
    <citation type="submission" date="2022-10" db="EMBL/GenBank/DDBJ databases">
        <authorList>
            <person name="Chen Y."/>
            <person name="Dougan E. K."/>
            <person name="Chan C."/>
            <person name="Rhodes N."/>
            <person name="Thang M."/>
        </authorList>
    </citation>
    <scope>NUCLEOTIDE SEQUENCE</scope>
</reference>
<gene>
    <name evidence="2" type="ORF">C1SCF055_LOCUS14166</name>
</gene>
<protein>
    <submittedName>
        <fullName evidence="2">Uncharacterized protein</fullName>
    </submittedName>
</protein>
<evidence type="ECO:0000313" key="2">
    <source>
        <dbReference type="EMBL" id="CAI3986848.1"/>
    </source>
</evidence>
<name>A0A9P1C911_9DINO</name>
<accession>A0A9P1C911</accession>
<dbReference type="Proteomes" id="UP001152797">
    <property type="component" value="Unassembled WGS sequence"/>
</dbReference>
<sequence length="1035" mass="113058">MCPVTCNSDRAPTGSIQCKNGRWQRSLNCREKRKVCLSPFKTLTVTTSGNSNNLWSINGVVPDKRNRCDLFSRQGKKCKGTCSSGFGTGQLHCKRGQTDTSLAATGFWQARPNFVCSNPAVDTLYPRPAISFLEQVEGEKTTIRITARIRHEPDKVRSNIKKVIFKERRNRMKKSEETAPSSDTTSRLNSEADEPEEADEATVQRLLMSSVDGGDHPMMPKWLRPMSRRLQTIETCDEGVFTEQETSCLDGGEYGACYNCHALEVTTRRQCWRGRSGPVGSPRGAVCGNSLNDGDYYSCRWVGFTEPQTCYARAPVGYCVKKICAYQGGIKTCTEYDPPIYEQFCIGDPDGGVIEHAVIQYTCCDQNVVTYVGTVTGGRLDRMGRYEILVGARNNVGTSWSEPHSITCAALVLTGTDAFKYEIEAKCEAVMPQDTCRVTCASGYFEEEVPGKTNGVYTCTAGLNEALVGDPPHCLCMPSAGAGCRAGNAPVHGAPPVPVVNNAICLQCAVVNGQRGWNSNEYEQCRVSGDPHIQKSWRSEKKFDHQGTGIYRYATMGVCAGGSFEVQMFQCQYKSGRNSVVTGVVVRLNNGARVFVNKRSIEMAGSSQVEPSDSIHRDSQGVNIYSDDKCAFLNVNVKTMSKNPGHMHNVKIKVYNEDLTAEGICGSPELRNEYIAPDSGRMLFTAAQHTALCNQCISSGSLAPPGCPGGTPPALTQECSFLAPLNPATDDEECTPDIDPKIADLQNLHGSRNCVVYSYLGRRVNCQTFCGERNSECVALIDDDEKRNTPKCVPRQSLEEESCTSYRVNTGICVCKIPDNNEPGDNVRTACANSADGLTVEQAETMCKLGLQPFLDEALFPGRDNGGRRLQQLTQTEVDADATLEDCMIDCCSSDPADRLSIIQNTRLNLVTTTNAARSCQKEDGLQLETGDGAYPCSCAGVDCVEGQACLIVNDEGSCDLIPTTTTSLTATSSSLTSSTTTATAPWPQKWENHSLMCAKQDRLCLRYLFFWETASMLHLYVQRTCPAASSISIM</sequence>
<reference evidence="3 4" key="2">
    <citation type="submission" date="2024-05" db="EMBL/GenBank/DDBJ databases">
        <authorList>
            <person name="Chen Y."/>
            <person name="Shah S."/>
            <person name="Dougan E. K."/>
            <person name="Thang M."/>
            <person name="Chan C."/>
        </authorList>
    </citation>
    <scope>NUCLEOTIDE SEQUENCE [LARGE SCALE GENOMIC DNA]</scope>
</reference>
<evidence type="ECO:0000313" key="4">
    <source>
        <dbReference type="Proteomes" id="UP001152797"/>
    </source>
</evidence>
<feature type="compositionally biased region" description="Polar residues" evidence="1">
    <location>
        <begin position="178"/>
        <end position="189"/>
    </location>
</feature>
<keyword evidence="4" id="KW-1185">Reference proteome</keyword>
<evidence type="ECO:0000313" key="3">
    <source>
        <dbReference type="EMBL" id="CAL4774160.1"/>
    </source>
</evidence>
<feature type="compositionally biased region" description="Acidic residues" evidence="1">
    <location>
        <begin position="191"/>
        <end position="200"/>
    </location>
</feature>
<dbReference type="EMBL" id="CAMXCT030001112">
    <property type="protein sequence ID" value="CAL4774160.1"/>
    <property type="molecule type" value="Genomic_DNA"/>
</dbReference>
<dbReference type="OrthoDB" id="412287at2759"/>
<dbReference type="EMBL" id="CAMXCT010001112">
    <property type="protein sequence ID" value="CAI3986848.1"/>
    <property type="molecule type" value="Genomic_DNA"/>
</dbReference>
<dbReference type="EMBL" id="CAMXCT020001112">
    <property type="protein sequence ID" value="CAL1140223.1"/>
    <property type="molecule type" value="Genomic_DNA"/>
</dbReference>
<proteinExistence type="predicted"/>
<organism evidence="2">
    <name type="scientific">Cladocopium goreaui</name>
    <dbReference type="NCBI Taxonomy" id="2562237"/>
    <lineage>
        <taxon>Eukaryota</taxon>
        <taxon>Sar</taxon>
        <taxon>Alveolata</taxon>
        <taxon>Dinophyceae</taxon>
        <taxon>Suessiales</taxon>
        <taxon>Symbiodiniaceae</taxon>
        <taxon>Cladocopium</taxon>
    </lineage>
</organism>
<evidence type="ECO:0000256" key="1">
    <source>
        <dbReference type="SAM" id="MobiDB-lite"/>
    </source>
</evidence>